<sequence length="118" mass="12405">MPCLNSSMAFSLSSAPSFPCSTPCANPGRLICSSLVVRCEADGSSAAAARSKLEVGSPVIMTEAPTMIKTAASVPCLRINSGLVKPGDVGRYNRVEEAEGRMGGPSRDRDLPHRRQVL</sequence>
<dbReference type="PANTHER" id="PTHR36799:SF2">
    <property type="entry name" value="PROTEIN CHLORORESPIRATORY REDUCTION 42, CHLOROPLASTIC"/>
    <property type="match status" value="1"/>
</dbReference>
<accession>A0A059AA79</accession>
<organism evidence="2">
    <name type="scientific">Eucalyptus grandis</name>
    <name type="common">Flooded gum</name>
    <dbReference type="NCBI Taxonomy" id="71139"/>
    <lineage>
        <taxon>Eukaryota</taxon>
        <taxon>Viridiplantae</taxon>
        <taxon>Streptophyta</taxon>
        <taxon>Embryophyta</taxon>
        <taxon>Tracheophyta</taxon>
        <taxon>Spermatophyta</taxon>
        <taxon>Magnoliopsida</taxon>
        <taxon>eudicotyledons</taxon>
        <taxon>Gunneridae</taxon>
        <taxon>Pentapetalae</taxon>
        <taxon>rosids</taxon>
        <taxon>malvids</taxon>
        <taxon>Myrtales</taxon>
        <taxon>Myrtaceae</taxon>
        <taxon>Myrtoideae</taxon>
        <taxon>Eucalypteae</taxon>
        <taxon>Eucalyptus</taxon>
    </lineage>
</organism>
<proteinExistence type="predicted"/>
<dbReference type="EMBL" id="KK198762">
    <property type="protein sequence ID" value="KCW50967.1"/>
    <property type="molecule type" value="Genomic_DNA"/>
</dbReference>
<gene>
    <name evidence="2" type="ORF">EUGRSUZ_J00600</name>
</gene>
<dbReference type="Pfam" id="PF11347">
    <property type="entry name" value="CRR42-like"/>
    <property type="match status" value="1"/>
</dbReference>
<dbReference type="GO" id="GO:0010258">
    <property type="term" value="P:NADH dehydrogenase complex (plastoquinone) assembly"/>
    <property type="evidence" value="ECO:0007669"/>
    <property type="project" value="InterPro"/>
</dbReference>
<feature type="region of interest" description="Disordered" evidence="1">
    <location>
        <begin position="94"/>
        <end position="118"/>
    </location>
</feature>
<protein>
    <submittedName>
        <fullName evidence="2">Uncharacterized protein</fullName>
    </submittedName>
</protein>
<evidence type="ECO:0000256" key="1">
    <source>
        <dbReference type="SAM" id="MobiDB-lite"/>
    </source>
</evidence>
<name>A0A059AA79_EUCGR</name>
<evidence type="ECO:0000313" key="2">
    <source>
        <dbReference type="EMBL" id="KCW50967.1"/>
    </source>
</evidence>
<dbReference type="AlphaFoldDB" id="A0A059AA79"/>
<dbReference type="InterPro" id="IPR021495">
    <property type="entry name" value="CRR42-like"/>
</dbReference>
<reference evidence="2" key="1">
    <citation type="submission" date="2013-07" db="EMBL/GenBank/DDBJ databases">
        <title>The genome of Eucalyptus grandis.</title>
        <authorList>
            <person name="Schmutz J."/>
            <person name="Hayes R."/>
            <person name="Myburg A."/>
            <person name="Tuskan G."/>
            <person name="Grattapaglia D."/>
            <person name="Rokhsar D.S."/>
        </authorList>
    </citation>
    <scope>NUCLEOTIDE SEQUENCE</scope>
    <source>
        <tissue evidence="2">Leaf extractions</tissue>
    </source>
</reference>
<dbReference type="Gramene" id="KCW50967">
    <property type="protein sequence ID" value="KCW50967"/>
    <property type="gene ID" value="EUGRSUZ_J00600"/>
</dbReference>
<dbReference type="PANTHER" id="PTHR36799">
    <property type="match status" value="1"/>
</dbReference>